<gene>
    <name evidence="1" type="ORF">EZS28_006658</name>
</gene>
<dbReference type="Proteomes" id="UP000324800">
    <property type="component" value="Unassembled WGS sequence"/>
</dbReference>
<dbReference type="SUPFAM" id="SSF56672">
    <property type="entry name" value="DNA/RNA polymerases"/>
    <property type="match status" value="1"/>
</dbReference>
<evidence type="ECO:0000313" key="2">
    <source>
        <dbReference type="Proteomes" id="UP000324800"/>
    </source>
</evidence>
<dbReference type="InterPro" id="IPR043502">
    <property type="entry name" value="DNA/RNA_pol_sf"/>
</dbReference>
<dbReference type="Gene3D" id="3.30.70.270">
    <property type="match status" value="1"/>
</dbReference>
<proteinExistence type="predicted"/>
<dbReference type="AlphaFoldDB" id="A0A5J4WSB7"/>
<comment type="caution">
    <text evidence="1">The sequence shown here is derived from an EMBL/GenBank/DDBJ whole genome shotgun (WGS) entry which is preliminary data.</text>
</comment>
<protein>
    <submittedName>
        <fullName evidence="1">Uncharacterized protein</fullName>
    </submittedName>
</protein>
<evidence type="ECO:0000313" key="1">
    <source>
        <dbReference type="EMBL" id="KAA6397811.1"/>
    </source>
</evidence>
<accession>A0A5J4WSB7</accession>
<dbReference type="Gene3D" id="3.10.10.10">
    <property type="entry name" value="HIV Type 1 Reverse Transcriptase, subunit A, domain 1"/>
    <property type="match status" value="1"/>
</dbReference>
<reference evidence="1 2" key="1">
    <citation type="submission" date="2019-03" db="EMBL/GenBank/DDBJ databases">
        <title>Single cell metagenomics reveals metabolic interactions within the superorganism composed of flagellate Streblomastix strix and complex community of Bacteroidetes bacteria on its surface.</title>
        <authorList>
            <person name="Treitli S.C."/>
            <person name="Kolisko M."/>
            <person name="Husnik F."/>
            <person name="Keeling P."/>
            <person name="Hampl V."/>
        </authorList>
    </citation>
    <scope>NUCLEOTIDE SEQUENCE [LARGE SCALE GENOMIC DNA]</scope>
    <source>
        <strain evidence="1">ST1C</strain>
    </source>
</reference>
<dbReference type="InterPro" id="IPR043128">
    <property type="entry name" value="Rev_trsase/Diguanyl_cyclase"/>
</dbReference>
<organism evidence="1 2">
    <name type="scientific">Streblomastix strix</name>
    <dbReference type="NCBI Taxonomy" id="222440"/>
    <lineage>
        <taxon>Eukaryota</taxon>
        <taxon>Metamonada</taxon>
        <taxon>Preaxostyla</taxon>
        <taxon>Oxymonadida</taxon>
        <taxon>Streblomastigidae</taxon>
        <taxon>Streblomastix</taxon>
    </lineage>
</organism>
<dbReference type="OrthoDB" id="6771932at2759"/>
<sequence length="313" mass="35664">MNLQEEYQKISQTELSSYETMNVDSILPSTQGQHAFIQSIQSASIQKRDIIYDQNLITAKNTFLNKQTMENADTPSTHQQGSLVGKERTFGNRLEKYSKSSSHNVAEEVVTGEGASAQFSANNCRNKRLKFLVNGNGRQDSMIRANMGPEQVTGVHNGMILPDLKGQPQRIPLSYNSQTLSTELEEGIIEITTRELVKCWNTTIIVPKPFGGWRKILDATKLNDEIKLIRFQMLGVDDVKMIIQIMFRIIKLDLKSTLHQLKVYEQFGPYLAFEMVGVGNRYKGMHLRNKYASIFFTESMNRFLAELRKTLNL</sequence>
<dbReference type="EMBL" id="SNRW01001098">
    <property type="protein sequence ID" value="KAA6397811.1"/>
    <property type="molecule type" value="Genomic_DNA"/>
</dbReference>
<name>A0A5J4WSB7_9EUKA</name>